<dbReference type="NCBIfam" id="TIGR00756">
    <property type="entry name" value="PPR"/>
    <property type="match status" value="5"/>
</dbReference>
<feature type="repeat" description="PPR" evidence="2">
    <location>
        <begin position="5"/>
        <end position="39"/>
    </location>
</feature>
<dbReference type="Gene3D" id="1.25.40.10">
    <property type="entry name" value="Tetratricopeptide repeat domain"/>
    <property type="match status" value="4"/>
</dbReference>
<reference evidence="3" key="1">
    <citation type="submission" date="2022-12" db="EMBL/GenBank/DDBJ databases">
        <title>Draft genome assemblies for two species of Escallonia (Escalloniales).</title>
        <authorList>
            <person name="Chanderbali A."/>
            <person name="Dervinis C."/>
            <person name="Anghel I."/>
            <person name="Soltis D."/>
            <person name="Soltis P."/>
            <person name="Zapata F."/>
        </authorList>
    </citation>
    <scope>NUCLEOTIDE SEQUENCE</scope>
    <source>
        <strain evidence="3">UCBG64.0493</strain>
        <tissue evidence="3">Leaf</tissue>
    </source>
</reference>
<dbReference type="Proteomes" id="UP001188597">
    <property type="component" value="Unassembled WGS sequence"/>
</dbReference>
<proteinExistence type="predicted"/>
<keyword evidence="1" id="KW-0677">Repeat</keyword>
<evidence type="ECO:0000256" key="1">
    <source>
        <dbReference type="ARBA" id="ARBA00022737"/>
    </source>
</evidence>
<feature type="repeat" description="PPR" evidence="2">
    <location>
        <begin position="291"/>
        <end position="325"/>
    </location>
</feature>
<dbReference type="AlphaFoldDB" id="A0AA88W152"/>
<dbReference type="EMBL" id="JAVXUP010000920">
    <property type="protein sequence ID" value="KAK3018732.1"/>
    <property type="molecule type" value="Genomic_DNA"/>
</dbReference>
<gene>
    <name evidence="3" type="ORF">RJ639_003026</name>
</gene>
<dbReference type="InterPro" id="IPR046960">
    <property type="entry name" value="PPR_At4g14850-like_plant"/>
</dbReference>
<feature type="repeat" description="PPR" evidence="2">
    <location>
        <begin position="260"/>
        <end position="290"/>
    </location>
</feature>
<evidence type="ECO:0000313" key="4">
    <source>
        <dbReference type="Proteomes" id="UP001188597"/>
    </source>
</evidence>
<dbReference type="Pfam" id="PF13041">
    <property type="entry name" value="PPR_2"/>
    <property type="match status" value="1"/>
</dbReference>
<organism evidence="3 4">
    <name type="scientific">Escallonia herrerae</name>
    <dbReference type="NCBI Taxonomy" id="1293975"/>
    <lineage>
        <taxon>Eukaryota</taxon>
        <taxon>Viridiplantae</taxon>
        <taxon>Streptophyta</taxon>
        <taxon>Embryophyta</taxon>
        <taxon>Tracheophyta</taxon>
        <taxon>Spermatophyta</taxon>
        <taxon>Magnoliopsida</taxon>
        <taxon>eudicotyledons</taxon>
        <taxon>Gunneridae</taxon>
        <taxon>Pentapetalae</taxon>
        <taxon>asterids</taxon>
        <taxon>campanulids</taxon>
        <taxon>Escalloniales</taxon>
        <taxon>Escalloniaceae</taxon>
        <taxon>Escallonia</taxon>
    </lineage>
</organism>
<dbReference type="InterPro" id="IPR011990">
    <property type="entry name" value="TPR-like_helical_dom_sf"/>
</dbReference>
<dbReference type="FunFam" id="1.25.40.10:FF:000242">
    <property type="entry name" value="Pentatricopeptide repeat-containing protein"/>
    <property type="match status" value="1"/>
</dbReference>
<name>A0AA88W152_9ASTE</name>
<accession>A0AA88W152</accession>
<dbReference type="PROSITE" id="PS51375">
    <property type="entry name" value="PPR"/>
    <property type="match status" value="5"/>
</dbReference>
<sequence length="528" mass="58723">MPEPTVAPWNTMFKAYVQIESYREVVVLFGQMRSMDVPPNCFTFPIVLKSRGKIMALQEGEEVHCLVLKVGFNSNPYVGTTLLDMYSSAAVIGSAYKVFSEIAVRNVVAWTSMINGKTTFDLAHDRDVVLWNSMVSGYIQCGDIVAARDLFDVMPNRDLMSWNTLLNGYANSGDVGGCEKLFEEMPEKNVFSWNGLIGGYAHHRRFFEVLDAFERMLKETQVLPNDATLVIVLSACSRLGALDMGKRVHIYAESNGYKTNAYVSNGLIDMYAKCGLIDSAINVFQSMGRKDLISWNAMINGLAVHGHGADALSLLSEMKSAKERPDGITFIGILCACSHLGLVKAGSKYFHSMVHEYSIVPQIEHYGCMVDLLARAGLLEQAVDFVRWMPIKADSQLIELDPENPSNYIMLSNIYGDAKRWEDVARSKMAMRDTGSRKLPGLSLIELIGGVVEFYAFDEKHSRKDEIYGALRGLTKLLRSSGYLPDLIEAFDEESMSGAGKLDHPSPLSNSHDYVQKPENTQINLSFA</sequence>
<dbReference type="PANTHER" id="PTHR47926">
    <property type="entry name" value="PENTATRICOPEPTIDE REPEAT-CONTAINING PROTEIN"/>
    <property type="match status" value="1"/>
</dbReference>
<dbReference type="Pfam" id="PF01535">
    <property type="entry name" value="PPR"/>
    <property type="match status" value="4"/>
</dbReference>
<dbReference type="GO" id="GO:0003723">
    <property type="term" value="F:RNA binding"/>
    <property type="evidence" value="ECO:0007669"/>
    <property type="project" value="InterPro"/>
</dbReference>
<feature type="repeat" description="PPR" evidence="2">
    <location>
        <begin position="158"/>
        <end position="192"/>
    </location>
</feature>
<evidence type="ECO:0000256" key="2">
    <source>
        <dbReference type="PROSITE-ProRule" id="PRU00708"/>
    </source>
</evidence>
<dbReference type="InterPro" id="IPR002885">
    <property type="entry name" value="PPR_rpt"/>
</dbReference>
<dbReference type="PANTHER" id="PTHR47926:SF371">
    <property type="entry name" value="TETRATRICOPEPTIDE REPEAT-LIKE SUPERFAMILY PROTEIN"/>
    <property type="match status" value="1"/>
</dbReference>
<evidence type="ECO:0000313" key="3">
    <source>
        <dbReference type="EMBL" id="KAK3018732.1"/>
    </source>
</evidence>
<protein>
    <recommendedName>
        <fullName evidence="5">Pentatricopeptide repeat-containing protein</fullName>
    </recommendedName>
</protein>
<keyword evidence="4" id="KW-1185">Reference proteome</keyword>
<dbReference type="Pfam" id="PF20431">
    <property type="entry name" value="E_motif"/>
    <property type="match status" value="1"/>
</dbReference>
<dbReference type="InterPro" id="IPR046848">
    <property type="entry name" value="E_motif"/>
</dbReference>
<evidence type="ECO:0008006" key="5">
    <source>
        <dbReference type="Google" id="ProtNLM"/>
    </source>
</evidence>
<dbReference type="GO" id="GO:0009451">
    <property type="term" value="P:RNA modification"/>
    <property type="evidence" value="ECO:0007669"/>
    <property type="project" value="InterPro"/>
</dbReference>
<feature type="repeat" description="PPR" evidence="2">
    <location>
        <begin position="127"/>
        <end position="157"/>
    </location>
</feature>
<comment type="caution">
    <text evidence="3">The sequence shown here is derived from an EMBL/GenBank/DDBJ whole genome shotgun (WGS) entry which is preliminary data.</text>
</comment>